<evidence type="ECO:0000313" key="3">
    <source>
        <dbReference type="Proteomes" id="UP000320762"/>
    </source>
</evidence>
<accession>A0A550CU16</accession>
<protein>
    <recommendedName>
        <fullName evidence="1">DUF6593 domain-containing protein</fullName>
    </recommendedName>
</protein>
<proteinExistence type="predicted"/>
<evidence type="ECO:0000313" key="2">
    <source>
        <dbReference type="EMBL" id="TRM68280.1"/>
    </source>
</evidence>
<keyword evidence="3" id="KW-1185">Reference proteome</keyword>
<dbReference type="STRING" id="97359.A0A550CU16"/>
<sequence length="181" mass="20182">MASSANDILSWTNQDARESELFTSWGLAYRFQTALGANGNSVTTLWRTIRVNKEDRVAKFEWSATGGLGRVLVGKNLMPMKDLVRPDARVQNGRIFNGPDGATYRWRPASNGSDIVLQDANANVVAFYHPHNPPTTFQRGDVYGELHFVRTAGAGTVTHPPMMDMVVITAMLYRFCMQWGL</sequence>
<comment type="caution">
    <text evidence="2">The sequence shown here is derived from an EMBL/GenBank/DDBJ whole genome shotgun (WGS) entry which is preliminary data.</text>
</comment>
<dbReference type="AlphaFoldDB" id="A0A550CU16"/>
<organism evidence="2 3">
    <name type="scientific">Schizophyllum amplum</name>
    <dbReference type="NCBI Taxonomy" id="97359"/>
    <lineage>
        <taxon>Eukaryota</taxon>
        <taxon>Fungi</taxon>
        <taxon>Dikarya</taxon>
        <taxon>Basidiomycota</taxon>
        <taxon>Agaricomycotina</taxon>
        <taxon>Agaricomycetes</taxon>
        <taxon>Agaricomycetidae</taxon>
        <taxon>Agaricales</taxon>
        <taxon>Schizophyllaceae</taxon>
        <taxon>Schizophyllum</taxon>
    </lineage>
</organism>
<dbReference type="InterPro" id="IPR046528">
    <property type="entry name" value="DUF6593"/>
</dbReference>
<dbReference type="Proteomes" id="UP000320762">
    <property type="component" value="Unassembled WGS sequence"/>
</dbReference>
<reference evidence="2 3" key="1">
    <citation type="journal article" date="2019" name="New Phytol.">
        <title>Comparative genomics reveals unique wood-decay strategies and fruiting body development in the Schizophyllaceae.</title>
        <authorList>
            <person name="Almasi E."/>
            <person name="Sahu N."/>
            <person name="Krizsan K."/>
            <person name="Balint B."/>
            <person name="Kovacs G.M."/>
            <person name="Kiss B."/>
            <person name="Cseklye J."/>
            <person name="Drula E."/>
            <person name="Henrissat B."/>
            <person name="Nagy I."/>
            <person name="Chovatia M."/>
            <person name="Adam C."/>
            <person name="LaButti K."/>
            <person name="Lipzen A."/>
            <person name="Riley R."/>
            <person name="Grigoriev I.V."/>
            <person name="Nagy L.G."/>
        </authorList>
    </citation>
    <scope>NUCLEOTIDE SEQUENCE [LARGE SCALE GENOMIC DNA]</scope>
    <source>
        <strain evidence="2 3">NL-1724</strain>
    </source>
</reference>
<dbReference type="OrthoDB" id="3332782at2759"/>
<dbReference type="EMBL" id="VDMD01000002">
    <property type="protein sequence ID" value="TRM68280.1"/>
    <property type="molecule type" value="Genomic_DNA"/>
</dbReference>
<feature type="domain" description="DUF6593" evidence="1">
    <location>
        <begin position="26"/>
        <end position="172"/>
    </location>
</feature>
<name>A0A550CU16_9AGAR</name>
<dbReference type="Pfam" id="PF20236">
    <property type="entry name" value="DUF6593"/>
    <property type="match status" value="1"/>
</dbReference>
<evidence type="ECO:0000259" key="1">
    <source>
        <dbReference type="Pfam" id="PF20236"/>
    </source>
</evidence>
<gene>
    <name evidence="2" type="ORF">BD626DRAFT_545436</name>
</gene>